<dbReference type="InterPro" id="IPR000667">
    <property type="entry name" value="Peptidase_S13"/>
</dbReference>
<evidence type="ECO:0000256" key="1">
    <source>
        <dbReference type="ARBA" id="ARBA00006096"/>
    </source>
</evidence>
<keyword evidence="2" id="KW-0378">Hydrolase</keyword>
<dbReference type="GO" id="GO:0006508">
    <property type="term" value="P:proteolysis"/>
    <property type="evidence" value="ECO:0007669"/>
    <property type="project" value="InterPro"/>
</dbReference>
<evidence type="ECO:0000313" key="3">
    <source>
        <dbReference type="EMBL" id="CAB4544577.1"/>
    </source>
</evidence>
<dbReference type="GO" id="GO:0004185">
    <property type="term" value="F:serine-type carboxypeptidase activity"/>
    <property type="evidence" value="ECO:0007669"/>
    <property type="project" value="InterPro"/>
</dbReference>
<dbReference type="SUPFAM" id="SSF56601">
    <property type="entry name" value="beta-lactamase/transpeptidase-like"/>
    <property type="match status" value="1"/>
</dbReference>
<dbReference type="InterPro" id="IPR012338">
    <property type="entry name" value="Beta-lactam/transpept-like"/>
</dbReference>
<accession>A0A6J6C0T6</accession>
<organism evidence="3">
    <name type="scientific">freshwater metagenome</name>
    <dbReference type="NCBI Taxonomy" id="449393"/>
    <lineage>
        <taxon>unclassified sequences</taxon>
        <taxon>metagenomes</taxon>
        <taxon>ecological metagenomes</taxon>
    </lineage>
</organism>
<comment type="similarity">
    <text evidence="1">Belongs to the peptidase S13 family.</text>
</comment>
<dbReference type="Gene3D" id="3.40.710.10">
    <property type="entry name" value="DD-peptidase/beta-lactamase superfamily"/>
    <property type="match status" value="2"/>
</dbReference>
<dbReference type="GO" id="GO:0000270">
    <property type="term" value="P:peptidoglycan metabolic process"/>
    <property type="evidence" value="ECO:0007669"/>
    <property type="project" value="TreeGrafter"/>
</dbReference>
<gene>
    <name evidence="3" type="ORF">UFOPK1410_00880</name>
</gene>
<dbReference type="Pfam" id="PF02113">
    <property type="entry name" value="Peptidase_S13"/>
    <property type="match status" value="2"/>
</dbReference>
<dbReference type="PRINTS" id="PR00922">
    <property type="entry name" value="DADACBPTASE3"/>
</dbReference>
<dbReference type="AlphaFoldDB" id="A0A6J6C0T6"/>
<reference evidence="3" key="1">
    <citation type="submission" date="2020-05" db="EMBL/GenBank/DDBJ databases">
        <authorList>
            <person name="Chiriac C."/>
            <person name="Salcher M."/>
            <person name="Ghai R."/>
            <person name="Kavagutti S V."/>
        </authorList>
    </citation>
    <scope>NUCLEOTIDE SEQUENCE</scope>
</reference>
<dbReference type="PANTHER" id="PTHR30023:SF0">
    <property type="entry name" value="PENICILLIN-SENSITIVE CARBOXYPEPTIDASE A"/>
    <property type="match status" value="1"/>
</dbReference>
<sequence length="462" mass="47530">MTENKPRFAYFKQVAIGSASGLLALILLIVGSSFGSSVSNPTSSPSASATQSATPSASASNARACSVADLATVPELGNLSAVVLKAGTNEVLFDRNANVPAATASVMKVLTAAAALQTLGPNFVVETKVYADPANPGTVILVGAGDPTLSALPAGQQSVYANAPKLSTLALKVNEWAVANGVTVNNIVLDSTLFAGGGAASKWESSWARSEQTQGYMSEVTALQVDGDRKAPASETSPRSTKPVANAGAKFKKALGTIATGATVVEGELPAGAVEIAKVSSQTIDKWIRHMLQKSDNTEAEYLARLVALNQGYDGSFASIGIAFKKALASTNLDTSSLVIKDGSGLSALNAVSPTFVAKLMQMVLDGWGDFEIINEGLPSAGETGSLATRFKGDNADAVGKVRAKTGWINNGYTLAGIISAKDGTNLLFAVYALGPVKDNAKQAIDNLVTGFYRCGDQLSNE</sequence>
<proteinExistence type="inferred from homology"/>
<dbReference type="PANTHER" id="PTHR30023">
    <property type="entry name" value="D-ALANYL-D-ALANINE CARBOXYPEPTIDASE"/>
    <property type="match status" value="1"/>
</dbReference>
<dbReference type="EMBL" id="CAEZSH010000126">
    <property type="protein sequence ID" value="CAB4544577.1"/>
    <property type="molecule type" value="Genomic_DNA"/>
</dbReference>
<protein>
    <submittedName>
        <fullName evidence="3">Unannotated protein</fullName>
    </submittedName>
</protein>
<evidence type="ECO:0000256" key="2">
    <source>
        <dbReference type="ARBA" id="ARBA00022801"/>
    </source>
</evidence>
<name>A0A6J6C0T6_9ZZZZ</name>